<feature type="signal peptide" evidence="1">
    <location>
        <begin position="1"/>
        <end position="17"/>
    </location>
</feature>
<dbReference type="EMBL" id="CP018171">
    <property type="protein sequence ID" value="APH71559.1"/>
    <property type="molecule type" value="Genomic_DNA"/>
</dbReference>
<dbReference type="Proteomes" id="UP000182840">
    <property type="component" value="Chromosome"/>
</dbReference>
<evidence type="ECO:0000256" key="1">
    <source>
        <dbReference type="SAM" id="SignalP"/>
    </source>
</evidence>
<organism evidence="2 3">
    <name type="scientific">Aquibium oceanicum</name>
    <dbReference type="NCBI Taxonomy" id="1670800"/>
    <lineage>
        <taxon>Bacteria</taxon>
        <taxon>Pseudomonadati</taxon>
        <taxon>Pseudomonadota</taxon>
        <taxon>Alphaproteobacteria</taxon>
        <taxon>Hyphomicrobiales</taxon>
        <taxon>Phyllobacteriaceae</taxon>
        <taxon>Aquibium</taxon>
    </lineage>
</organism>
<evidence type="ECO:0000313" key="3">
    <source>
        <dbReference type="Proteomes" id="UP000182840"/>
    </source>
</evidence>
<reference evidence="3" key="1">
    <citation type="submission" date="2016-11" db="EMBL/GenBank/DDBJ databases">
        <title>Mesorhizobium oceanicum sp. nov., isolated from deep seawater in South China Sea.</title>
        <authorList>
            <person name="Fu G.-Y."/>
        </authorList>
    </citation>
    <scope>NUCLEOTIDE SEQUENCE [LARGE SCALE GENOMIC DNA]</scope>
    <source>
        <strain evidence="3">B7</strain>
    </source>
</reference>
<dbReference type="KEGG" id="meso:BSQ44_09385"/>
<dbReference type="AlphaFoldDB" id="A0A1L3SQ80"/>
<feature type="chain" id="PRO_5012927791" evidence="1">
    <location>
        <begin position="18"/>
        <end position="138"/>
    </location>
</feature>
<dbReference type="STRING" id="1670800.BSQ44_09385"/>
<proteinExistence type="predicted"/>
<keyword evidence="1" id="KW-0732">Signal</keyword>
<accession>A0A1L3SQ80</accession>
<name>A0A1L3SQ80_9HYPH</name>
<evidence type="ECO:0000313" key="2">
    <source>
        <dbReference type="EMBL" id="APH71559.1"/>
    </source>
</evidence>
<keyword evidence="3" id="KW-1185">Reference proteome</keyword>
<dbReference type="RefSeq" id="WP_072603356.1">
    <property type="nucleotide sequence ID" value="NZ_CP018171.1"/>
</dbReference>
<dbReference type="OrthoDB" id="6064723at2"/>
<gene>
    <name evidence="2" type="ORF">BSQ44_09385</name>
</gene>
<sequence length="138" mass="15614">MKGLLLITLLRVSSSYACNTEVDAIGHVPDTVQWWFVENEAWRIRTFGLDHDVHIFRVVGFPSEDALASTRRNFADITVAEVRVEIEGTEERADIAKALEAKGLVPHFDLTSRFLFWKPDDGEYNTQSRPEEASATCT</sequence>
<protein>
    <submittedName>
        <fullName evidence="2">Uncharacterized protein</fullName>
    </submittedName>
</protein>